<gene>
    <name evidence="3" type="ORF">ACFPIH_27675</name>
</gene>
<evidence type="ECO:0000313" key="4">
    <source>
        <dbReference type="Proteomes" id="UP001595839"/>
    </source>
</evidence>
<keyword evidence="2" id="KW-0732">Signal</keyword>
<reference evidence="4" key="1">
    <citation type="journal article" date="2019" name="Int. J. Syst. Evol. Microbiol.">
        <title>The Global Catalogue of Microorganisms (GCM) 10K type strain sequencing project: providing services to taxonomists for standard genome sequencing and annotation.</title>
        <authorList>
            <consortium name="The Broad Institute Genomics Platform"/>
            <consortium name="The Broad Institute Genome Sequencing Center for Infectious Disease"/>
            <person name="Wu L."/>
            <person name="Ma J."/>
        </authorList>
    </citation>
    <scope>NUCLEOTIDE SEQUENCE [LARGE SCALE GENOMIC DNA]</scope>
    <source>
        <strain evidence="4">CGMCC 4.7177</strain>
    </source>
</reference>
<evidence type="ECO:0000256" key="1">
    <source>
        <dbReference type="SAM" id="MobiDB-lite"/>
    </source>
</evidence>
<proteinExistence type="predicted"/>
<organism evidence="3 4">
    <name type="scientific">Streptomyces vulcanius</name>
    <dbReference type="NCBI Taxonomy" id="1441876"/>
    <lineage>
        <taxon>Bacteria</taxon>
        <taxon>Bacillati</taxon>
        <taxon>Actinomycetota</taxon>
        <taxon>Actinomycetes</taxon>
        <taxon>Kitasatosporales</taxon>
        <taxon>Streptomycetaceae</taxon>
        <taxon>Streptomyces</taxon>
    </lineage>
</organism>
<feature type="region of interest" description="Disordered" evidence="1">
    <location>
        <begin position="35"/>
        <end position="67"/>
    </location>
</feature>
<evidence type="ECO:0000256" key="2">
    <source>
        <dbReference type="SAM" id="SignalP"/>
    </source>
</evidence>
<dbReference type="RefSeq" id="WP_381173021.1">
    <property type="nucleotide sequence ID" value="NZ_JBHSFK010000019.1"/>
</dbReference>
<keyword evidence="4" id="KW-1185">Reference proteome</keyword>
<feature type="signal peptide" evidence="2">
    <location>
        <begin position="1"/>
        <end position="33"/>
    </location>
</feature>
<comment type="caution">
    <text evidence="3">The sequence shown here is derived from an EMBL/GenBank/DDBJ whole genome shotgun (WGS) entry which is preliminary data.</text>
</comment>
<feature type="compositionally biased region" description="Basic residues" evidence="1">
    <location>
        <begin position="58"/>
        <end position="67"/>
    </location>
</feature>
<dbReference type="Proteomes" id="UP001595839">
    <property type="component" value="Unassembled WGS sequence"/>
</dbReference>
<feature type="chain" id="PRO_5046280551" description="Secreted protein" evidence="2">
    <location>
        <begin position="34"/>
        <end position="67"/>
    </location>
</feature>
<evidence type="ECO:0000313" key="3">
    <source>
        <dbReference type="EMBL" id="MFC4503248.1"/>
    </source>
</evidence>
<dbReference type="EMBL" id="JBHSFK010000019">
    <property type="protein sequence ID" value="MFC4503248.1"/>
    <property type="molecule type" value="Genomic_DNA"/>
</dbReference>
<protein>
    <recommendedName>
        <fullName evidence="5">Secreted protein</fullName>
    </recommendedName>
</protein>
<name>A0ABV9AXI9_9ACTN</name>
<evidence type="ECO:0008006" key="5">
    <source>
        <dbReference type="Google" id="ProtNLM"/>
    </source>
</evidence>
<accession>A0ABV9AXI9</accession>
<sequence length="67" mass="7132">MAKTTRQYAFHKVNASLLATALALPAGLTSAVAAPLTHSTSRPHAAPSPAGHVDTHRPFNHRHHVVH</sequence>